<dbReference type="AlphaFoldDB" id="A0A840DZS8"/>
<dbReference type="InterPro" id="IPR018723">
    <property type="entry name" value="DUF2254_membrane"/>
</dbReference>
<evidence type="ECO:0000313" key="2">
    <source>
        <dbReference type="EMBL" id="MBB4078501.1"/>
    </source>
</evidence>
<gene>
    <name evidence="2" type="ORF">GGR28_001114</name>
</gene>
<organism evidence="2 3">
    <name type="scientific">Neolewinella aquimaris</name>
    <dbReference type="NCBI Taxonomy" id="1835722"/>
    <lineage>
        <taxon>Bacteria</taxon>
        <taxon>Pseudomonadati</taxon>
        <taxon>Bacteroidota</taxon>
        <taxon>Saprospiria</taxon>
        <taxon>Saprospirales</taxon>
        <taxon>Lewinellaceae</taxon>
        <taxon>Neolewinella</taxon>
    </lineage>
</organism>
<name>A0A840DZS8_9BACT</name>
<feature type="transmembrane region" description="Helical" evidence="1">
    <location>
        <begin position="20"/>
        <end position="40"/>
    </location>
</feature>
<dbReference type="Pfam" id="PF10011">
    <property type="entry name" value="DUF2254"/>
    <property type="match status" value="1"/>
</dbReference>
<keyword evidence="1" id="KW-0472">Membrane</keyword>
<proteinExistence type="predicted"/>
<dbReference type="Proteomes" id="UP000576209">
    <property type="component" value="Unassembled WGS sequence"/>
</dbReference>
<evidence type="ECO:0000256" key="1">
    <source>
        <dbReference type="SAM" id="Phobius"/>
    </source>
</evidence>
<comment type="caution">
    <text evidence="2">The sequence shown here is derived from an EMBL/GenBank/DDBJ whole genome shotgun (WGS) entry which is preliminary data.</text>
</comment>
<dbReference type="EMBL" id="JACIFF010000002">
    <property type="protein sequence ID" value="MBB4078501.1"/>
    <property type="molecule type" value="Genomic_DNA"/>
</dbReference>
<keyword evidence="3" id="KW-1185">Reference proteome</keyword>
<protein>
    <submittedName>
        <fullName evidence="2">Putative membrane protein</fullName>
    </submittedName>
</protein>
<keyword evidence="1" id="KW-0812">Transmembrane</keyword>
<keyword evidence="1" id="KW-1133">Transmembrane helix</keyword>
<evidence type="ECO:0000313" key="3">
    <source>
        <dbReference type="Proteomes" id="UP000576209"/>
    </source>
</evidence>
<feature type="transmembrane region" description="Helical" evidence="1">
    <location>
        <begin position="145"/>
        <end position="165"/>
    </location>
</feature>
<accession>A0A840DZS8</accession>
<sequence length="458" mass="51773">MDRIMRLIRTFSKQAVRSVAFLPVPMIVAAVLLGFLFYFLENSTEISKTTTDIFPALAITSQDTARTILGMFIGGLITLTVFTFSQIMILLNQVASSYSPRLLPKLTGDRSLQFVMGLNLATIVLTITVLLSIRSNDDFKIPNFSILVCTVLGITCLCLFVYFVTAITKKIQVDSIIDASARDSLRGIEKESELEGEGFSEGSIPQEVKQWYGIPSPISGYVGTVDHKSLSEFAREFDTRIYIGVRKGDFVPKDLPMVQSERMLTEEQIDRVMATVAPIHDQFDDWYLPNLKQLTEIALKALSPGINDPGTALMVIDRQTEILSRLMAAPLHNYFRAKQGHDVWFARHDYAEVLTALMQEMRCYGKQDPLVVRRLFQMLFHLMLLSGESTYYRRIIMVEIHALLEDARASIRNSVDRGVIARELLGQRRRLRAARQLVMLEDTRRSQPGIAGNTRAYN</sequence>
<feature type="transmembrane region" description="Helical" evidence="1">
    <location>
        <begin position="112"/>
        <end position="133"/>
    </location>
</feature>
<feature type="transmembrane region" description="Helical" evidence="1">
    <location>
        <begin position="68"/>
        <end position="91"/>
    </location>
</feature>
<dbReference type="RefSeq" id="WP_183494748.1">
    <property type="nucleotide sequence ID" value="NZ_JACIFF010000002.1"/>
</dbReference>
<reference evidence="2 3" key="1">
    <citation type="submission" date="2020-08" db="EMBL/GenBank/DDBJ databases">
        <title>Genomic Encyclopedia of Type Strains, Phase IV (KMG-IV): sequencing the most valuable type-strain genomes for metagenomic binning, comparative biology and taxonomic classification.</title>
        <authorList>
            <person name="Goeker M."/>
        </authorList>
    </citation>
    <scope>NUCLEOTIDE SEQUENCE [LARGE SCALE GENOMIC DNA]</scope>
    <source>
        <strain evidence="2 3">DSM 105137</strain>
    </source>
</reference>